<feature type="compositionally biased region" description="Polar residues" evidence="11">
    <location>
        <begin position="1"/>
        <end position="22"/>
    </location>
</feature>
<comment type="catalytic activity">
    <reaction evidence="1 10">
        <text>a fatty acyl-[ACP] + phosphate = an acyl phosphate + holo-[ACP]</text>
        <dbReference type="Rhea" id="RHEA:42292"/>
        <dbReference type="Rhea" id="RHEA-COMP:9685"/>
        <dbReference type="Rhea" id="RHEA-COMP:14125"/>
        <dbReference type="ChEBI" id="CHEBI:43474"/>
        <dbReference type="ChEBI" id="CHEBI:59918"/>
        <dbReference type="ChEBI" id="CHEBI:64479"/>
        <dbReference type="ChEBI" id="CHEBI:138651"/>
        <dbReference type="EC" id="2.3.1.274"/>
    </reaction>
</comment>
<comment type="similarity">
    <text evidence="10">Belongs to the PlsX family.</text>
</comment>
<dbReference type="Proteomes" id="UP000199630">
    <property type="component" value="Unassembled WGS sequence"/>
</dbReference>
<evidence type="ECO:0000256" key="2">
    <source>
        <dbReference type="ARBA" id="ARBA00022490"/>
    </source>
</evidence>
<dbReference type="GO" id="GO:0043811">
    <property type="term" value="F:phosphate:acyl-[acyl carrier protein] acyltransferase activity"/>
    <property type="evidence" value="ECO:0007669"/>
    <property type="project" value="UniProtKB-UniRule"/>
</dbReference>
<comment type="subcellular location">
    <subcellularLocation>
        <location evidence="10">Cytoplasm</location>
    </subcellularLocation>
    <text evidence="10">Associated with the membrane possibly through PlsY.</text>
</comment>
<dbReference type="Pfam" id="PF02504">
    <property type="entry name" value="FA_synthesis"/>
    <property type="match status" value="1"/>
</dbReference>
<reference evidence="13" key="1">
    <citation type="submission" date="2016-10" db="EMBL/GenBank/DDBJ databases">
        <authorList>
            <person name="Varghese N."/>
            <person name="Submissions S."/>
        </authorList>
    </citation>
    <scope>NUCLEOTIDE SEQUENCE [LARGE SCALE GENOMIC DNA]</scope>
    <source>
        <strain evidence="13">DSM 26471</strain>
    </source>
</reference>
<keyword evidence="4 10" id="KW-0808">Transferase</keyword>
<evidence type="ECO:0000256" key="5">
    <source>
        <dbReference type="ARBA" id="ARBA00023098"/>
    </source>
</evidence>
<evidence type="ECO:0000256" key="9">
    <source>
        <dbReference type="ARBA" id="ARBA00046608"/>
    </source>
</evidence>
<evidence type="ECO:0000256" key="3">
    <source>
        <dbReference type="ARBA" id="ARBA00022516"/>
    </source>
</evidence>
<evidence type="ECO:0000256" key="6">
    <source>
        <dbReference type="ARBA" id="ARBA00023209"/>
    </source>
</evidence>
<comment type="function">
    <text evidence="10">Catalyzes the reversible formation of acyl-phosphate (acyl-PO(4)) from acyl-[acyl-carrier-protein] (acyl-ACP). This enzyme utilizes acyl-ACP as fatty acyl donor, but not acyl-CoA.</text>
</comment>
<dbReference type="InterPro" id="IPR012281">
    <property type="entry name" value="Phospholipid_synth_PlsX-like"/>
</dbReference>
<accession>A0A1I3KCY3</accession>
<dbReference type="Gene3D" id="3.40.718.10">
    <property type="entry name" value="Isopropylmalate Dehydrogenase"/>
    <property type="match status" value="1"/>
</dbReference>
<keyword evidence="3 10" id="KW-0444">Lipid biosynthesis</keyword>
<evidence type="ECO:0000313" key="12">
    <source>
        <dbReference type="EMBL" id="SFI70138.1"/>
    </source>
</evidence>
<gene>
    <name evidence="10" type="primary">plsX</name>
    <name evidence="12" type="ORF">SAMN04487991_0645</name>
</gene>
<evidence type="ECO:0000256" key="8">
    <source>
        <dbReference type="ARBA" id="ARBA00024069"/>
    </source>
</evidence>
<dbReference type="InterPro" id="IPR003664">
    <property type="entry name" value="FA_synthesis"/>
</dbReference>
<keyword evidence="6 10" id="KW-0594">Phospholipid biosynthesis</keyword>
<evidence type="ECO:0000256" key="1">
    <source>
        <dbReference type="ARBA" id="ARBA00001232"/>
    </source>
</evidence>
<feature type="region of interest" description="Disordered" evidence="11">
    <location>
        <begin position="1"/>
        <end position="33"/>
    </location>
</feature>
<dbReference type="UniPathway" id="UPA00085"/>
<evidence type="ECO:0000313" key="13">
    <source>
        <dbReference type="Proteomes" id="UP000199630"/>
    </source>
</evidence>
<keyword evidence="7 10" id="KW-1208">Phospholipid metabolism</keyword>
<organism evidence="12 13">
    <name type="scientific">Celeribacter neptunius</name>
    <dbReference type="NCBI Taxonomy" id="588602"/>
    <lineage>
        <taxon>Bacteria</taxon>
        <taxon>Pseudomonadati</taxon>
        <taxon>Pseudomonadota</taxon>
        <taxon>Alphaproteobacteria</taxon>
        <taxon>Rhodobacterales</taxon>
        <taxon>Roseobacteraceae</taxon>
        <taxon>Celeribacter</taxon>
    </lineage>
</organism>
<sequence length="385" mass="40405">MSMSPSETRSTDTAPANAGQDQTSERAGTKGRLGARSGVQITLSIDAMGGDRGPAAIVAGISRSAAKNPALSFILHGPASELDRLVARRKVLRGRVEIRDVAGVVTMDEKPSQAMRRTDTSMRSAIDAVKNGEAQACVSCGNTGALMATSMIRLRKLDGVNRPAIACLWPSRNPQGFNVMLDVGADIRADARDLLQYAMMGASYARNGLRLETPRIGLLNVGTEEHKGRQELKDANELITQATEIGGYEFKGFVEGGDIPGDKVDVIVTDGFTGNIALKTGEGTAKLVGDLLKEAFKATPLSRIAAVLALTSLKRLQKRIDPRRVNGGVFLGLKGTVVKSHGSADATGVSAAVKLAYELAASGFTDRLAARVASAVATSQNDGTS</sequence>
<dbReference type="GO" id="GO:0008654">
    <property type="term" value="P:phospholipid biosynthetic process"/>
    <property type="evidence" value="ECO:0007669"/>
    <property type="project" value="UniProtKB-KW"/>
</dbReference>
<keyword evidence="2 10" id="KW-0963">Cytoplasm</keyword>
<comment type="pathway">
    <text evidence="10">Lipid metabolism; phospholipid metabolism.</text>
</comment>
<keyword evidence="5 10" id="KW-0443">Lipid metabolism</keyword>
<name>A0A1I3KCY3_9RHOB</name>
<evidence type="ECO:0000256" key="10">
    <source>
        <dbReference type="HAMAP-Rule" id="MF_00019"/>
    </source>
</evidence>
<dbReference type="STRING" id="588602.SAMN04487991_0645"/>
<protein>
    <recommendedName>
        <fullName evidence="8 10">Phosphate acyltransferase</fullName>
        <ecNumber evidence="8 10">2.3.1.274</ecNumber>
    </recommendedName>
    <alternativeName>
        <fullName evidence="10">Acyl-ACP phosphotransacylase</fullName>
    </alternativeName>
    <alternativeName>
        <fullName evidence="10">Acyl-[acyl-carrier-protein]--phosphate acyltransferase</fullName>
    </alternativeName>
    <alternativeName>
        <fullName evidence="10">Phosphate-acyl-ACP acyltransferase</fullName>
    </alternativeName>
</protein>
<dbReference type="NCBIfam" id="TIGR00182">
    <property type="entry name" value="plsX"/>
    <property type="match status" value="1"/>
</dbReference>
<dbReference type="SUPFAM" id="SSF53659">
    <property type="entry name" value="Isocitrate/Isopropylmalate dehydrogenase-like"/>
    <property type="match status" value="1"/>
</dbReference>
<evidence type="ECO:0000256" key="4">
    <source>
        <dbReference type="ARBA" id="ARBA00022679"/>
    </source>
</evidence>
<evidence type="ECO:0000256" key="11">
    <source>
        <dbReference type="SAM" id="MobiDB-lite"/>
    </source>
</evidence>
<proteinExistence type="inferred from homology"/>
<dbReference type="EC" id="2.3.1.274" evidence="8 10"/>
<dbReference type="GO" id="GO:0005737">
    <property type="term" value="C:cytoplasm"/>
    <property type="evidence" value="ECO:0007669"/>
    <property type="project" value="UniProtKB-SubCell"/>
</dbReference>
<keyword evidence="13" id="KW-1185">Reference proteome</keyword>
<dbReference type="PANTHER" id="PTHR30100">
    <property type="entry name" value="FATTY ACID/PHOSPHOLIPID SYNTHESIS PROTEIN PLSX"/>
    <property type="match status" value="1"/>
</dbReference>
<dbReference type="GO" id="GO:0006633">
    <property type="term" value="P:fatty acid biosynthetic process"/>
    <property type="evidence" value="ECO:0007669"/>
    <property type="project" value="UniProtKB-UniRule"/>
</dbReference>
<dbReference type="PIRSF" id="PIRSF002465">
    <property type="entry name" value="Phsphlp_syn_PlsX"/>
    <property type="match status" value="1"/>
</dbReference>
<dbReference type="HAMAP" id="MF_00019">
    <property type="entry name" value="PlsX"/>
    <property type="match status" value="1"/>
</dbReference>
<keyword evidence="12" id="KW-0012">Acyltransferase</keyword>
<dbReference type="EMBL" id="FORH01000001">
    <property type="protein sequence ID" value="SFI70138.1"/>
    <property type="molecule type" value="Genomic_DNA"/>
</dbReference>
<evidence type="ECO:0000256" key="7">
    <source>
        <dbReference type="ARBA" id="ARBA00023264"/>
    </source>
</evidence>
<comment type="subunit">
    <text evidence="9 10">Homodimer. Probably interacts with PlsY.</text>
</comment>
<dbReference type="AlphaFoldDB" id="A0A1I3KCY3"/>
<dbReference type="PANTHER" id="PTHR30100:SF1">
    <property type="entry name" value="PHOSPHATE ACYLTRANSFERASE"/>
    <property type="match status" value="1"/>
</dbReference>